<keyword evidence="5" id="KW-0732">Signal</keyword>
<name>A0ABW4Y343_9GAMM</name>
<keyword evidence="9" id="KW-0961">Cell wall biogenesis/degradation</keyword>
<sequence length="175" mass="20271">MNRRYFLGLALSTAATPVFARKTFDKPRVLSFYHLHTEDRIDVTYRIGDRYQRSALQRLNYFFRDFRTGDTIAMDPRLLDLLYDLKITLGDPDARYHVLSAYRSPATNNMLRRSSSGVAKKSLHLKGQAIDIRFPDLSTRHLRDTAIELSRGGVGYYPRSNFVHLDTGAVRQWRA</sequence>
<dbReference type="CDD" id="cd14844">
    <property type="entry name" value="Zn-DD-carboxypeptidase_like"/>
    <property type="match status" value="1"/>
</dbReference>
<evidence type="ECO:0000313" key="13">
    <source>
        <dbReference type="Proteomes" id="UP001597337"/>
    </source>
</evidence>
<evidence type="ECO:0000256" key="5">
    <source>
        <dbReference type="ARBA" id="ARBA00022729"/>
    </source>
</evidence>
<dbReference type="RefSeq" id="WP_386022417.1">
    <property type="nucleotide sequence ID" value="NZ_JBHUHX010000004.1"/>
</dbReference>
<evidence type="ECO:0000256" key="1">
    <source>
        <dbReference type="ARBA" id="ARBA00001947"/>
    </source>
</evidence>
<dbReference type="PANTHER" id="PTHR37425:SF1">
    <property type="entry name" value="OUTER MEMBRANE PROTEIN"/>
    <property type="match status" value="1"/>
</dbReference>
<keyword evidence="4" id="KW-0479">Metal-binding</keyword>
<evidence type="ECO:0000256" key="2">
    <source>
        <dbReference type="ARBA" id="ARBA00004776"/>
    </source>
</evidence>
<dbReference type="InterPro" id="IPR010275">
    <property type="entry name" value="MepK"/>
</dbReference>
<comment type="similarity">
    <text evidence="10">Belongs to the peptidase M15 family.</text>
</comment>
<organism evidence="12 13">
    <name type="scientific">Thiorhodococcus fuscus</name>
    <dbReference type="NCBI Taxonomy" id="527200"/>
    <lineage>
        <taxon>Bacteria</taxon>
        <taxon>Pseudomonadati</taxon>
        <taxon>Pseudomonadota</taxon>
        <taxon>Gammaproteobacteria</taxon>
        <taxon>Chromatiales</taxon>
        <taxon>Chromatiaceae</taxon>
        <taxon>Thiorhodococcus</taxon>
    </lineage>
</organism>
<dbReference type="PANTHER" id="PTHR37425">
    <property type="match status" value="1"/>
</dbReference>
<dbReference type="Pfam" id="PF05951">
    <property type="entry name" value="Peptidase_M15_2"/>
    <property type="match status" value="1"/>
</dbReference>
<evidence type="ECO:0000256" key="8">
    <source>
        <dbReference type="ARBA" id="ARBA00023049"/>
    </source>
</evidence>
<evidence type="ECO:0000256" key="6">
    <source>
        <dbReference type="ARBA" id="ARBA00022801"/>
    </source>
</evidence>
<evidence type="ECO:0000256" key="4">
    <source>
        <dbReference type="ARBA" id="ARBA00022723"/>
    </source>
</evidence>
<protein>
    <recommendedName>
        <fullName evidence="11">Murein endopeptidase K</fullName>
    </recommendedName>
</protein>
<evidence type="ECO:0000313" key="12">
    <source>
        <dbReference type="EMBL" id="MFD2110596.1"/>
    </source>
</evidence>
<comment type="cofactor">
    <cofactor evidence="1">
        <name>Zn(2+)</name>
        <dbReference type="ChEBI" id="CHEBI:29105"/>
    </cofactor>
</comment>
<proteinExistence type="inferred from homology"/>
<evidence type="ECO:0000256" key="9">
    <source>
        <dbReference type="ARBA" id="ARBA00023316"/>
    </source>
</evidence>
<keyword evidence="13" id="KW-1185">Reference proteome</keyword>
<accession>A0ABW4Y343</accession>
<evidence type="ECO:0000256" key="11">
    <source>
        <dbReference type="ARBA" id="ARBA00093666"/>
    </source>
</evidence>
<keyword evidence="6" id="KW-0378">Hydrolase</keyword>
<dbReference type="Gene3D" id="3.30.1380.10">
    <property type="match status" value="1"/>
</dbReference>
<evidence type="ECO:0000256" key="3">
    <source>
        <dbReference type="ARBA" id="ARBA00022670"/>
    </source>
</evidence>
<dbReference type="SUPFAM" id="SSF55166">
    <property type="entry name" value="Hedgehog/DD-peptidase"/>
    <property type="match status" value="1"/>
</dbReference>
<reference evidence="13" key="1">
    <citation type="journal article" date="2019" name="Int. J. Syst. Evol. Microbiol.">
        <title>The Global Catalogue of Microorganisms (GCM) 10K type strain sequencing project: providing services to taxonomists for standard genome sequencing and annotation.</title>
        <authorList>
            <consortium name="The Broad Institute Genomics Platform"/>
            <consortium name="The Broad Institute Genome Sequencing Center for Infectious Disease"/>
            <person name="Wu L."/>
            <person name="Ma J."/>
        </authorList>
    </citation>
    <scope>NUCLEOTIDE SEQUENCE [LARGE SCALE GENOMIC DNA]</scope>
    <source>
        <strain evidence="13">KACC 12597</strain>
    </source>
</reference>
<comment type="pathway">
    <text evidence="2">Cell wall biogenesis; cell wall polysaccharide biosynthesis.</text>
</comment>
<comment type="caution">
    <text evidence="12">The sequence shown here is derived from an EMBL/GenBank/DDBJ whole genome shotgun (WGS) entry which is preliminary data.</text>
</comment>
<dbReference type="InterPro" id="IPR009045">
    <property type="entry name" value="Zn_M74/Hedgehog-like"/>
</dbReference>
<evidence type="ECO:0000256" key="10">
    <source>
        <dbReference type="ARBA" id="ARBA00093448"/>
    </source>
</evidence>
<dbReference type="Proteomes" id="UP001597337">
    <property type="component" value="Unassembled WGS sequence"/>
</dbReference>
<keyword evidence="8" id="KW-0482">Metalloprotease</keyword>
<keyword evidence="7" id="KW-0862">Zinc</keyword>
<gene>
    <name evidence="12" type="ORF">ACFSJC_01930</name>
</gene>
<dbReference type="EMBL" id="JBHUHX010000004">
    <property type="protein sequence ID" value="MFD2110596.1"/>
    <property type="molecule type" value="Genomic_DNA"/>
</dbReference>
<evidence type="ECO:0000256" key="7">
    <source>
        <dbReference type="ARBA" id="ARBA00022833"/>
    </source>
</evidence>
<keyword evidence="3" id="KW-0645">Protease</keyword>